<dbReference type="AlphaFoldDB" id="A0A2P2IND5"/>
<dbReference type="EMBL" id="GGEC01002258">
    <property type="protein sequence ID" value="MBW82741.1"/>
    <property type="molecule type" value="Transcribed_RNA"/>
</dbReference>
<evidence type="ECO:0000256" key="1">
    <source>
        <dbReference type="SAM" id="SignalP"/>
    </source>
</evidence>
<protein>
    <recommendedName>
        <fullName evidence="3">Secreted protein</fullName>
    </recommendedName>
</protein>
<proteinExistence type="predicted"/>
<reference evidence="2" key="1">
    <citation type="submission" date="2018-02" db="EMBL/GenBank/DDBJ databases">
        <title>Rhizophora mucronata_Transcriptome.</title>
        <authorList>
            <person name="Meera S.P."/>
            <person name="Sreeshan A."/>
            <person name="Augustine A."/>
        </authorList>
    </citation>
    <scope>NUCLEOTIDE SEQUENCE</scope>
    <source>
        <tissue evidence="2">Leaf</tissue>
    </source>
</reference>
<feature type="chain" id="PRO_5015126977" description="Secreted protein" evidence="1">
    <location>
        <begin position="22"/>
        <end position="77"/>
    </location>
</feature>
<evidence type="ECO:0008006" key="3">
    <source>
        <dbReference type="Google" id="ProtNLM"/>
    </source>
</evidence>
<keyword evidence="1" id="KW-0732">Signal</keyword>
<feature type="signal peptide" evidence="1">
    <location>
        <begin position="1"/>
        <end position="21"/>
    </location>
</feature>
<name>A0A2P2IND5_RHIMU</name>
<sequence length="77" mass="8617">MQNNFWVVIMFSVVCIQTAGGPRSLHWQQVSLLHSTPTDNILVYSVEASGGRFWQTTTPSASPSQPLWWLCGRPAKL</sequence>
<accession>A0A2P2IND5</accession>
<organism evidence="2">
    <name type="scientific">Rhizophora mucronata</name>
    <name type="common">Asiatic mangrove</name>
    <dbReference type="NCBI Taxonomy" id="61149"/>
    <lineage>
        <taxon>Eukaryota</taxon>
        <taxon>Viridiplantae</taxon>
        <taxon>Streptophyta</taxon>
        <taxon>Embryophyta</taxon>
        <taxon>Tracheophyta</taxon>
        <taxon>Spermatophyta</taxon>
        <taxon>Magnoliopsida</taxon>
        <taxon>eudicotyledons</taxon>
        <taxon>Gunneridae</taxon>
        <taxon>Pentapetalae</taxon>
        <taxon>rosids</taxon>
        <taxon>fabids</taxon>
        <taxon>Malpighiales</taxon>
        <taxon>Rhizophoraceae</taxon>
        <taxon>Rhizophora</taxon>
    </lineage>
</organism>
<evidence type="ECO:0000313" key="2">
    <source>
        <dbReference type="EMBL" id="MBW82741.1"/>
    </source>
</evidence>